<gene>
    <name evidence="1" type="ORF">I4F81_005779</name>
</gene>
<protein>
    <submittedName>
        <fullName evidence="1">Uncharacterized protein</fullName>
    </submittedName>
</protein>
<dbReference type="EMBL" id="CM020619">
    <property type="protein sequence ID" value="KAK1863218.1"/>
    <property type="molecule type" value="Genomic_DNA"/>
</dbReference>
<name>A0ACC3C033_PYRYE</name>
<evidence type="ECO:0000313" key="1">
    <source>
        <dbReference type="EMBL" id="KAK1863218.1"/>
    </source>
</evidence>
<organism evidence="1 2">
    <name type="scientific">Pyropia yezoensis</name>
    <name type="common">Susabi-nori</name>
    <name type="synonym">Porphyra yezoensis</name>
    <dbReference type="NCBI Taxonomy" id="2788"/>
    <lineage>
        <taxon>Eukaryota</taxon>
        <taxon>Rhodophyta</taxon>
        <taxon>Bangiophyceae</taxon>
        <taxon>Bangiales</taxon>
        <taxon>Bangiaceae</taxon>
        <taxon>Pyropia</taxon>
    </lineage>
</organism>
<keyword evidence="2" id="KW-1185">Reference proteome</keyword>
<proteinExistence type="predicted"/>
<sequence>MNAAAVCKGPPRPALPGLRRGGTPDAPGLDTPPTGALHDGVRECVTHPHSPPPPRPKRQWGGGGQWPPLYPRRRWLPGGFTPFCTLPSPPSPRPFHNLLESPYGLRAFPSVPPHHRRHPS</sequence>
<evidence type="ECO:0000313" key="2">
    <source>
        <dbReference type="Proteomes" id="UP000798662"/>
    </source>
</evidence>
<reference evidence="1" key="1">
    <citation type="submission" date="2019-11" db="EMBL/GenBank/DDBJ databases">
        <title>Nori genome reveals adaptations in red seaweeds to the harsh intertidal environment.</title>
        <authorList>
            <person name="Wang D."/>
            <person name="Mao Y."/>
        </authorList>
    </citation>
    <scope>NUCLEOTIDE SEQUENCE</scope>
    <source>
        <tissue evidence="1">Gametophyte</tissue>
    </source>
</reference>
<accession>A0ACC3C033</accession>
<dbReference type="Proteomes" id="UP000798662">
    <property type="component" value="Chromosome 2"/>
</dbReference>
<comment type="caution">
    <text evidence="1">The sequence shown here is derived from an EMBL/GenBank/DDBJ whole genome shotgun (WGS) entry which is preliminary data.</text>
</comment>